<dbReference type="OrthoDB" id="9807125at2"/>
<evidence type="ECO:0000259" key="3">
    <source>
        <dbReference type="PROSITE" id="PS51371"/>
    </source>
</evidence>
<dbReference type="AlphaFoldDB" id="A0A516Q089"/>
<name>A0A516Q089_9ACTN</name>
<dbReference type="PANTHER" id="PTHR43080:SF2">
    <property type="entry name" value="CBS DOMAIN-CONTAINING PROTEIN"/>
    <property type="match status" value="1"/>
</dbReference>
<feature type="domain" description="CBS" evidence="3">
    <location>
        <begin position="75"/>
        <end position="137"/>
    </location>
</feature>
<evidence type="ECO:0000256" key="1">
    <source>
        <dbReference type="ARBA" id="ARBA00023122"/>
    </source>
</evidence>
<dbReference type="InterPro" id="IPR046342">
    <property type="entry name" value="CBS_dom_sf"/>
</dbReference>
<dbReference type="SUPFAM" id="SSF54631">
    <property type="entry name" value="CBS-domain pair"/>
    <property type="match status" value="1"/>
</dbReference>
<dbReference type="PROSITE" id="PS51371">
    <property type="entry name" value="CBS"/>
    <property type="match status" value="2"/>
</dbReference>
<reference evidence="4 5" key="1">
    <citation type="submission" date="2019-07" db="EMBL/GenBank/DDBJ databases">
        <title>Microlunatus dokdonensis sp. nov. isolated from the rhizospheric soil of the wild plant Elymus tsukushiensis.</title>
        <authorList>
            <person name="Ghim S.-Y."/>
            <person name="Hwang Y.-J."/>
            <person name="Son J.-S."/>
            <person name="Shin J.-H."/>
        </authorList>
    </citation>
    <scope>NUCLEOTIDE SEQUENCE [LARGE SCALE GENOMIC DNA]</scope>
    <source>
        <strain evidence="4 5">KUDC0627</strain>
    </source>
</reference>
<gene>
    <name evidence="4" type="ORF">FOE78_13830</name>
</gene>
<dbReference type="SMART" id="SM00116">
    <property type="entry name" value="CBS"/>
    <property type="match status" value="2"/>
</dbReference>
<dbReference type="EMBL" id="CP041692">
    <property type="protein sequence ID" value="QDP96846.1"/>
    <property type="molecule type" value="Genomic_DNA"/>
</dbReference>
<dbReference type="InterPro" id="IPR051257">
    <property type="entry name" value="Diverse_CBS-Domain"/>
</dbReference>
<dbReference type="RefSeq" id="WP_143986808.1">
    <property type="nucleotide sequence ID" value="NZ_CP041692.1"/>
</dbReference>
<sequence length="144" mass="15728">MRISEILRNKGSDVVTVQPDETVRRLLDIMREHNLGAAVVSTDGRQLAGIVSERDVVRRLVDGPQVLDATVESIMTGAATLHSCTAADTVDALAQLMTNERIRHVPVVDEDGLLAGIVSIGDVVKSRIGELQFERDELEHYVNS</sequence>
<dbReference type="PANTHER" id="PTHR43080">
    <property type="entry name" value="CBS DOMAIN-CONTAINING PROTEIN CBSX3, MITOCHONDRIAL"/>
    <property type="match status" value="1"/>
</dbReference>
<accession>A0A516Q089</accession>
<keyword evidence="1 2" id="KW-0129">CBS domain</keyword>
<evidence type="ECO:0000256" key="2">
    <source>
        <dbReference type="PROSITE-ProRule" id="PRU00703"/>
    </source>
</evidence>
<dbReference type="InterPro" id="IPR000644">
    <property type="entry name" value="CBS_dom"/>
</dbReference>
<dbReference type="Pfam" id="PF00571">
    <property type="entry name" value="CBS"/>
    <property type="match status" value="2"/>
</dbReference>
<organism evidence="4 5">
    <name type="scientific">Microlunatus elymi</name>
    <dbReference type="NCBI Taxonomy" id="2596828"/>
    <lineage>
        <taxon>Bacteria</taxon>
        <taxon>Bacillati</taxon>
        <taxon>Actinomycetota</taxon>
        <taxon>Actinomycetes</taxon>
        <taxon>Propionibacteriales</taxon>
        <taxon>Propionibacteriaceae</taxon>
        <taxon>Microlunatus</taxon>
    </lineage>
</organism>
<dbReference type="CDD" id="cd04623">
    <property type="entry name" value="CBS_pair_bac_euk"/>
    <property type="match status" value="1"/>
</dbReference>
<dbReference type="InterPro" id="IPR044725">
    <property type="entry name" value="CBSX3_CBS_dom"/>
</dbReference>
<proteinExistence type="predicted"/>
<dbReference type="Gene3D" id="3.10.580.10">
    <property type="entry name" value="CBS-domain"/>
    <property type="match status" value="1"/>
</dbReference>
<evidence type="ECO:0000313" key="5">
    <source>
        <dbReference type="Proteomes" id="UP000319263"/>
    </source>
</evidence>
<evidence type="ECO:0000313" key="4">
    <source>
        <dbReference type="EMBL" id="QDP96846.1"/>
    </source>
</evidence>
<dbReference type="KEGG" id="mik:FOE78_13830"/>
<keyword evidence="5" id="KW-1185">Reference proteome</keyword>
<dbReference type="Proteomes" id="UP000319263">
    <property type="component" value="Chromosome"/>
</dbReference>
<feature type="domain" description="CBS" evidence="3">
    <location>
        <begin position="8"/>
        <end position="66"/>
    </location>
</feature>
<protein>
    <submittedName>
        <fullName evidence="4">CBS domain-containing protein</fullName>
    </submittedName>
</protein>